<comment type="cofactor">
    <cofactor evidence="5">
        <name>FAD</name>
        <dbReference type="ChEBI" id="CHEBI:57692"/>
    </cofactor>
</comment>
<evidence type="ECO:0000313" key="8">
    <source>
        <dbReference type="Proteomes" id="UP001155380"/>
    </source>
</evidence>
<keyword evidence="4 5" id="KW-0503">Monooxygenase</keyword>
<comment type="subunit">
    <text evidence="5">Monomer.</text>
</comment>
<keyword evidence="5" id="KW-0963">Cytoplasm</keyword>
<accession>A0AAJ1F9L6</accession>
<evidence type="ECO:0000256" key="2">
    <source>
        <dbReference type="ARBA" id="ARBA00022827"/>
    </source>
</evidence>
<dbReference type="PANTHER" id="PTHR46972:SF1">
    <property type="entry name" value="FAD DEPENDENT OXIDOREDUCTASE DOMAIN-CONTAINING PROTEIN"/>
    <property type="match status" value="1"/>
</dbReference>
<keyword evidence="3 5" id="KW-0560">Oxidoreductase</keyword>
<evidence type="ECO:0000313" key="7">
    <source>
        <dbReference type="EMBL" id="MCO5959348.1"/>
    </source>
</evidence>
<evidence type="ECO:0000256" key="4">
    <source>
        <dbReference type="ARBA" id="ARBA00023033"/>
    </source>
</evidence>
<keyword evidence="5" id="KW-0547">Nucleotide-binding</keyword>
<dbReference type="EC" id="1.14.13.-" evidence="5"/>
<comment type="catalytic activity">
    <reaction evidence="5">
        <text>a tetracycline + NADPH + O2 + H(+) = an 11a-hydroxytetracycline + NADP(+) + H2O</text>
        <dbReference type="Rhea" id="RHEA:61444"/>
        <dbReference type="ChEBI" id="CHEBI:15377"/>
        <dbReference type="ChEBI" id="CHEBI:15378"/>
        <dbReference type="ChEBI" id="CHEBI:15379"/>
        <dbReference type="ChEBI" id="CHEBI:57783"/>
        <dbReference type="ChEBI" id="CHEBI:58349"/>
        <dbReference type="ChEBI" id="CHEBI:144644"/>
        <dbReference type="ChEBI" id="CHEBI:144645"/>
    </reaction>
</comment>
<evidence type="ECO:0000256" key="1">
    <source>
        <dbReference type="ARBA" id="ARBA00022630"/>
    </source>
</evidence>
<comment type="subcellular location">
    <subcellularLocation>
        <location evidence="5">Cytoplasm</location>
    </subcellularLocation>
</comment>
<comment type="similarity">
    <text evidence="5">Belongs to the aromatic-ring hydroxylase family. TetX subfamily.</text>
</comment>
<protein>
    <recommendedName>
        <fullName evidence="5">Flavin-dependent monooxygenase</fullName>
    </recommendedName>
    <alternativeName>
        <fullName evidence="5">TetX monooxygenase</fullName>
        <shortName evidence="5">TetX</shortName>
        <ecNumber evidence="5">1.14.13.-</ecNumber>
    </alternativeName>
</protein>
<keyword evidence="2 5" id="KW-0274">FAD</keyword>
<gene>
    <name evidence="7" type="ORF">NBH21_21435</name>
</gene>
<feature type="domain" description="FAD-binding" evidence="6">
    <location>
        <begin position="3"/>
        <end position="348"/>
    </location>
</feature>
<comment type="function">
    <text evidence="5">An FAD-requiring monooxygenase active on some tetracycline antibiotic derivatives, which leads to their inactivation. Hydroxylates carbon 11a of tetracycline and some analogs.</text>
</comment>
<dbReference type="InterPro" id="IPR043683">
    <property type="entry name" value="TetX_monooxygenase"/>
</dbReference>
<dbReference type="GO" id="GO:0071949">
    <property type="term" value="F:FAD binding"/>
    <property type="evidence" value="ECO:0007669"/>
    <property type="project" value="InterPro"/>
</dbReference>
<dbReference type="InterPro" id="IPR036188">
    <property type="entry name" value="FAD/NAD-bd_sf"/>
</dbReference>
<dbReference type="AlphaFoldDB" id="A0AAJ1F9L6"/>
<keyword evidence="5" id="KW-0521">NADP</keyword>
<dbReference type="GO" id="GO:0046677">
    <property type="term" value="P:response to antibiotic"/>
    <property type="evidence" value="ECO:0007669"/>
    <property type="project" value="InterPro"/>
</dbReference>
<reference evidence="7" key="1">
    <citation type="submission" date="2022-06" db="EMBL/GenBank/DDBJ databases">
        <authorList>
            <person name="Sun Q."/>
        </authorList>
    </citation>
    <scope>NUCLEOTIDE SEQUENCE</scope>
    <source>
        <strain evidence="7">S101</strain>
    </source>
</reference>
<proteinExistence type="inferred from homology"/>
<feature type="binding site" evidence="5">
    <location>
        <position position="47"/>
    </location>
    <ligand>
        <name>FAD</name>
        <dbReference type="ChEBI" id="CHEBI:57692"/>
    </ligand>
</feature>
<sequence>MQTPITIIGAGLGGLTLARVLHLHGIPTIIYEAEASANARPQGGLLDIHDYNGQIALRAAGLYETFLELVRPGEDAKRVVDRNGHVLFDSPGDHSTHRPEIDRGDLRNMLIDSIPPETIKWDHKVKLITPLGTGRHEVAFVNGSTVTTDLLVGADGAWSKVRPLLSDAKPVYSGISFIETLLFDGDTRHNASAEAIGSGTLMAIAPGRGILAHRYANGTLHTYVALTKPEEWTKSIDFTDPKAGLAQIAVQFEGWAPALTALITDGETDPVLRPIHALPVGHQWRRVPGVTLLGDAAHLMSPFAGEGANLALYDGTELAIALVSSPNDVEAALANYEKSLFPRSTEVANQTAQNLSRFFGDDAPGSVVALFGGISGK</sequence>
<dbReference type="SUPFAM" id="SSF51905">
    <property type="entry name" value="FAD/NAD(P)-binding domain"/>
    <property type="match status" value="1"/>
</dbReference>
<dbReference type="RefSeq" id="WP_250914850.1">
    <property type="nucleotide sequence ID" value="NZ_JAMXLX010000008.1"/>
</dbReference>
<dbReference type="HAMAP" id="MF_00845">
    <property type="entry name" value="TetX_monooxygenase"/>
    <property type="match status" value="1"/>
</dbReference>
<evidence type="ECO:0000259" key="6">
    <source>
        <dbReference type="Pfam" id="PF01494"/>
    </source>
</evidence>
<dbReference type="PANTHER" id="PTHR46972">
    <property type="entry name" value="MONOOXYGENASE ASQM-RELATED"/>
    <property type="match status" value="1"/>
</dbReference>
<organism evidence="7 8">
    <name type="scientific">Ciceribacter sichuanensis</name>
    <dbReference type="NCBI Taxonomy" id="2949647"/>
    <lineage>
        <taxon>Bacteria</taxon>
        <taxon>Pseudomonadati</taxon>
        <taxon>Pseudomonadota</taxon>
        <taxon>Alphaproteobacteria</taxon>
        <taxon>Hyphomicrobiales</taxon>
        <taxon>Rhizobiaceae</taxon>
        <taxon>Ciceribacter</taxon>
    </lineage>
</organism>
<feature type="binding site" evidence="5">
    <location>
        <position position="295"/>
    </location>
    <ligand>
        <name>FAD</name>
        <dbReference type="ChEBI" id="CHEBI:57692"/>
    </ligand>
</feature>
<comment type="caution">
    <text evidence="7">The sequence shown here is derived from an EMBL/GenBank/DDBJ whole genome shotgun (WGS) entry which is preliminary data.</text>
</comment>
<evidence type="ECO:0000256" key="3">
    <source>
        <dbReference type="ARBA" id="ARBA00023002"/>
    </source>
</evidence>
<dbReference type="EMBL" id="JAMXLX010000008">
    <property type="protein sequence ID" value="MCO5959348.1"/>
    <property type="molecule type" value="Genomic_DNA"/>
</dbReference>
<dbReference type="Pfam" id="PF01494">
    <property type="entry name" value="FAD_binding_3"/>
    <property type="match status" value="1"/>
</dbReference>
<name>A0AAJ1F9L6_9HYPH</name>
<comment type="domain">
    <text evidence="5">Consists of an N-terminal FAD-binding domain with a Rossman fold and a C-terminal substrate-binding domain.</text>
</comment>
<feature type="binding site" evidence="5">
    <location>
        <position position="103"/>
    </location>
    <ligand>
        <name>FAD</name>
        <dbReference type="ChEBI" id="CHEBI:57692"/>
    </ligand>
</feature>
<dbReference type="Proteomes" id="UP001155380">
    <property type="component" value="Unassembled WGS sequence"/>
</dbReference>
<dbReference type="GO" id="GO:0005737">
    <property type="term" value="C:cytoplasm"/>
    <property type="evidence" value="ECO:0007669"/>
    <property type="project" value="UniProtKB-SubCell"/>
</dbReference>
<dbReference type="Gene3D" id="3.50.50.60">
    <property type="entry name" value="FAD/NAD(P)-binding domain"/>
    <property type="match status" value="1"/>
</dbReference>
<feature type="binding site" evidence="5">
    <location>
        <position position="40"/>
    </location>
    <ligand>
        <name>NADPH</name>
        <dbReference type="ChEBI" id="CHEBI:57783"/>
    </ligand>
</feature>
<evidence type="ECO:0000256" key="5">
    <source>
        <dbReference type="HAMAP-Rule" id="MF_00845"/>
    </source>
</evidence>
<dbReference type="PRINTS" id="PR00420">
    <property type="entry name" value="RNGMNOXGNASE"/>
</dbReference>
<keyword evidence="1 5" id="KW-0285">Flavoprotein</keyword>
<dbReference type="GO" id="GO:0004497">
    <property type="term" value="F:monooxygenase activity"/>
    <property type="evidence" value="ECO:0007669"/>
    <property type="project" value="UniProtKB-UniRule"/>
</dbReference>
<dbReference type="InterPro" id="IPR002938">
    <property type="entry name" value="FAD-bd"/>
</dbReference>